<feature type="chain" id="PRO_5046654609" evidence="1">
    <location>
        <begin position="17"/>
        <end position="90"/>
    </location>
</feature>
<name>A0ABQ9YQ28_9CRUS</name>
<reference evidence="2 3" key="1">
    <citation type="journal article" date="2023" name="Nucleic Acids Res.">
        <title>The hologenome of Daphnia magna reveals possible DNA methylation and microbiome-mediated evolution of the host genome.</title>
        <authorList>
            <person name="Chaturvedi A."/>
            <person name="Li X."/>
            <person name="Dhandapani V."/>
            <person name="Marshall H."/>
            <person name="Kissane S."/>
            <person name="Cuenca-Cambronero M."/>
            <person name="Asole G."/>
            <person name="Calvet F."/>
            <person name="Ruiz-Romero M."/>
            <person name="Marangio P."/>
            <person name="Guigo R."/>
            <person name="Rago D."/>
            <person name="Mirbahai L."/>
            <person name="Eastwood N."/>
            <person name="Colbourne J.K."/>
            <person name="Zhou J."/>
            <person name="Mallon E."/>
            <person name="Orsini L."/>
        </authorList>
    </citation>
    <scope>NUCLEOTIDE SEQUENCE [LARGE SCALE GENOMIC DNA]</scope>
    <source>
        <strain evidence="2">LRV0_1</strain>
    </source>
</reference>
<evidence type="ECO:0000313" key="3">
    <source>
        <dbReference type="Proteomes" id="UP001234178"/>
    </source>
</evidence>
<keyword evidence="1" id="KW-0732">Signal</keyword>
<dbReference type="Proteomes" id="UP001234178">
    <property type="component" value="Unassembled WGS sequence"/>
</dbReference>
<evidence type="ECO:0000256" key="1">
    <source>
        <dbReference type="SAM" id="SignalP"/>
    </source>
</evidence>
<accession>A0ABQ9YQ28</accession>
<comment type="caution">
    <text evidence="2">The sequence shown here is derived from an EMBL/GenBank/DDBJ whole genome shotgun (WGS) entry which is preliminary data.</text>
</comment>
<evidence type="ECO:0000313" key="2">
    <source>
        <dbReference type="EMBL" id="KAK4002730.1"/>
    </source>
</evidence>
<organism evidence="2 3">
    <name type="scientific">Daphnia magna</name>
    <dbReference type="NCBI Taxonomy" id="35525"/>
    <lineage>
        <taxon>Eukaryota</taxon>
        <taxon>Metazoa</taxon>
        <taxon>Ecdysozoa</taxon>
        <taxon>Arthropoda</taxon>
        <taxon>Crustacea</taxon>
        <taxon>Branchiopoda</taxon>
        <taxon>Diplostraca</taxon>
        <taxon>Cladocera</taxon>
        <taxon>Anomopoda</taxon>
        <taxon>Daphniidae</taxon>
        <taxon>Daphnia</taxon>
    </lineage>
</organism>
<sequence length="90" mass="10341">MLSAVVVVFLLSFGRGKSTLKSNSYENVNVFSGGPRKICGPTIGQDMVSRRRILSRSRDDLHLDNFPEEEDDVWHIKEKLYKVRANWKTT</sequence>
<keyword evidence="3" id="KW-1185">Reference proteome</keyword>
<proteinExistence type="predicted"/>
<dbReference type="EMBL" id="JAOYFB010000001">
    <property type="protein sequence ID" value="KAK4002730.1"/>
    <property type="molecule type" value="Genomic_DNA"/>
</dbReference>
<protein>
    <submittedName>
        <fullName evidence="2">Uncharacterized protein</fullName>
    </submittedName>
</protein>
<gene>
    <name evidence="2" type="ORF">OUZ56_004535</name>
</gene>
<feature type="signal peptide" evidence="1">
    <location>
        <begin position="1"/>
        <end position="16"/>
    </location>
</feature>